<dbReference type="Pfam" id="PF13444">
    <property type="entry name" value="Acetyltransf_5"/>
    <property type="match status" value="1"/>
</dbReference>
<name>A0A7U7GE92_9GAMM</name>
<dbReference type="Proteomes" id="UP000019184">
    <property type="component" value="Unassembled WGS sequence"/>
</dbReference>
<dbReference type="InterPro" id="IPR022484">
    <property type="entry name" value="PEP-CTERM/exosrtase_acylTfrase"/>
</dbReference>
<accession>A0A7U7GE92</accession>
<dbReference type="EMBL" id="CBTK010000277">
    <property type="protein sequence ID" value="CDH46780.1"/>
    <property type="molecule type" value="Genomic_DNA"/>
</dbReference>
<evidence type="ECO:0008006" key="3">
    <source>
        <dbReference type="Google" id="ProtNLM"/>
    </source>
</evidence>
<dbReference type="RefSeq" id="WP_034435500.1">
    <property type="nucleotide sequence ID" value="NZ_CBTK010000277.1"/>
</dbReference>
<gene>
    <name evidence="1" type="ORF">BN874_600002</name>
</gene>
<evidence type="ECO:0000313" key="2">
    <source>
        <dbReference type="Proteomes" id="UP000019184"/>
    </source>
</evidence>
<reference evidence="1 2" key="1">
    <citation type="journal article" date="2014" name="ISME J.">
        <title>Candidatus Competibacter-lineage genomes retrieved from metagenomes reveal functional metabolic diversity.</title>
        <authorList>
            <person name="McIlroy S.J."/>
            <person name="Albertsen M."/>
            <person name="Andresen E.K."/>
            <person name="Saunders A.M."/>
            <person name="Kristiansen R."/>
            <person name="Stokholm-Bjerregaard M."/>
            <person name="Nielsen K.L."/>
            <person name="Nielsen P.H."/>
        </authorList>
    </citation>
    <scope>NUCLEOTIDE SEQUENCE [LARGE SCALE GENOMIC DNA]</scope>
    <source>
        <strain evidence="1 2">Run_B_J11</strain>
    </source>
</reference>
<proteinExistence type="predicted"/>
<sequence length="282" mass="32087">MPLHLKIRPSVNRLFDDSYEVILADTEASRAIHHKIRYQVYCMERSFENPADFPAGEESDHWDTHAAQFIVRQRDSGAWVAAIRLVLPYAASFPLETLHCLTPGHADHIRRRHLGEISRVCVIRSPKPHHRNPHLDHHFDHVTPDRESQVMLGLIRTIIVHGLERGIEHCYLLVTDAFARLLRRIGVVLHSVGIATEHRGFRAPYLMGLRETAASLCNRSAAIHALFARAIHAYQPCSVLEDLARAPLPRPLPLPYWGSAAVTRPYSYRYRLPAPTHHAQLG</sequence>
<dbReference type="AlphaFoldDB" id="A0A7U7GE92"/>
<organism evidence="1 2">
    <name type="scientific">Candidatus Contendobacter odensis Run_B_J11</name>
    <dbReference type="NCBI Taxonomy" id="1400861"/>
    <lineage>
        <taxon>Bacteria</taxon>
        <taxon>Pseudomonadati</taxon>
        <taxon>Pseudomonadota</taxon>
        <taxon>Gammaproteobacteria</taxon>
        <taxon>Candidatus Competibacteraceae</taxon>
        <taxon>Candidatus Contendibacter</taxon>
    </lineage>
</organism>
<dbReference type="SUPFAM" id="SSF55729">
    <property type="entry name" value="Acyl-CoA N-acyltransferases (Nat)"/>
    <property type="match status" value="1"/>
</dbReference>
<protein>
    <recommendedName>
        <fullName evidence="3">PEP-CTERM/exosortase system-associated acyltransferase</fullName>
    </recommendedName>
</protein>
<dbReference type="OrthoDB" id="6382908at2"/>
<keyword evidence="2" id="KW-1185">Reference proteome</keyword>
<evidence type="ECO:0000313" key="1">
    <source>
        <dbReference type="EMBL" id="CDH46780.1"/>
    </source>
</evidence>
<dbReference type="Gene3D" id="3.40.630.30">
    <property type="match status" value="1"/>
</dbReference>
<dbReference type="NCBIfam" id="TIGR03694">
    <property type="entry name" value="exosort_acyl"/>
    <property type="match status" value="1"/>
</dbReference>
<comment type="caution">
    <text evidence="1">The sequence shown here is derived from an EMBL/GenBank/DDBJ whole genome shotgun (WGS) entry which is preliminary data.</text>
</comment>
<dbReference type="InterPro" id="IPR016181">
    <property type="entry name" value="Acyl_CoA_acyltransferase"/>
</dbReference>